<comment type="subcellular location">
    <subcellularLocation>
        <location evidence="1">Cytoplasm</location>
    </subcellularLocation>
</comment>
<evidence type="ECO:0000256" key="4">
    <source>
        <dbReference type="ARBA" id="ARBA00013346"/>
    </source>
</evidence>
<dbReference type="EC" id="2.1.1.77" evidence="3"/>
<name>A0A1G8T2P0_9ACTN</name>
<evidence type="ECO:0000256" key="7">
    <source>
        <dbReference type="ARBA" id="ARBA00022679"/>
    </source>
</evidence>
<evidence type="ECO:0000256" key="10">
    <source>
        <dbReference type="ARBA" id="ARBA00031323"/>
    </source>
</evidence>
<dbReference type="SUPFAM" id="SSF53335">
    <property type="entry name" value="S-adenosyl-L-methionine-dependent methyltransferases"/>
    <property type="match status" value="1"/>
</dbReference>
<keyword evidence="5" id="KW-0963">Cytoplasm</keyword>
<evidence type="ECO:0000256" key="5">
    <source>
        <dbReference type="ARBA" id="ARBA00022490"/>
    </source>
</evidence>
<evidence type="ECO:0000256" key="6">
    <source>
        <dbReference type="ARBA" id="ARBA00022603"/>
    </source>
</evidence>
<reference evidence="12 13" key="1">
    <citation type="submission" date="2016-10" db="EMBL/GenBank/DDBJ databases">
        <authorList>
            <person name="de Groot N.N."/>
        </authorList>
    </citation>
    <scope>NUCLEOTIDE SEQUENCE [LARGE SCALE GENOMIC DNA]</scope>
    <source>
        <strain evidence="12 13">CGMCC 4.6533</strain>
    </source>
</reference>
<dbReference type="EMBL" id="FNDJ01000010">
    <property type="protein sequence ID" value="SDJ35736.1"/>
    <property type="molecule type" value="Genomic_DNA"/>
</dbReference>
<evidence type="ECO:0000313" key="13">
    <source>
        <dbReference type="Proteomes" id="UP000199202"/>
    </source>
</evidence>
<evidence type="ECO:0000256" key="11">
    <source>
        <dbReference type="ARBA" id="ARBA00031350"/>
    </source>
</evidence>
<evidence type="ECO:0000256" key="3">
    <source>
        <dbReference type="ARBA" id="ARBA00011890"/>
    </source>
</evidence>
<dbReference type="InterPro" id="IPR000682">
    <property type="entry name" value="PCMT"/>
</dbReference>
<proteinExistence type="inferred from homology"/>
<dbReference type="Proteomes" id="UP000199202">
    <property type="component" value="Unassembled WGS sequence"/>
</dbReference>
<keyword evidence="8" id="KW-0949">S-adenosyl-L-methionine</keyword>
<keyword evidence="13" id="KW-1185">Reference proteome</keyword>
<dbReference type="PANTHER" id="PTHR11579">
    <property type="entry name" value="PROTEIN-L-ISOASPARTATE O-METHYLTRANSFERASE"/>
    <property type="match status" value="1"/>
</dbReference>
<keyword evidence="6 12" id="KW-0489">Methyltransferase</keyword>
<dbReference type="OrthoDB" id="4035289at2"/>
<dbReference type="Gene3D" id="3.40.50.150">
    <property type="entry name" value="Vaccinia Virus protein VP39"/>
    <property type="match status" value="1"/>
</dbReference>
<keyword evidence="7 12" id="KW-0808">Transferase</keyword>
<comment type="similarity">
    <text evidence="2">Belongs to the methyltransferase superfamily. L-isoaspartyl/D-aspartyl protein methyltransferase family.</text>
</comment>
<dbReference type="Pfam" id="PF01135">
    <property type="entry name" value="PCMT"/>
    <property type="match status" value="1"/>
</dbReference>
<protein>
    <recommendedName>
        <fullName evidence="4">Protein-L-isoaspartate O-methyltransferase</fullName>
        <ecNumber evidence="3">2.1.1.77</ecNumber>
    </recommendedName>
    <alternativeName>
        <fullName evidence="11">L-isoaspartyl protein carboxyl methyltransferase</fullName>
    </alternativeName>
    <alternativeName>
        <fullName evidence="9">Protein L-isoaspartyl methyltransferase</fullName>
    </alternativeName>
    <alternativeName>
        <fullName evidence="10">Protein-beta-aspartate methyltransferase</fullName>
    </alternativeName>
</protein>
<dbReference type="STRING" id="633440.SAMN05421869_11050"/>
<dbReference type="CDD" id="cd02440">
    <property type="entry name" value="AdoMet_MTases"/>
    <property type="match status" value="1"/>
</dbReference>
<accession>A0A1G8T2P0</accession>
<evidence type="ECO:0000256" key="8">
    <source>
        <dbReference type="ARBA" id="ARBA00022691"/>
    </source>
</evidence>
<dbReference type="InterPro" id="IPR029063">
    <property type="entry name" value="SAM-dependent_MTases_sf"/>
</dbReference>
<evidence type="ECO:0000256" key="2">
    <source>
        <dbReference type="ARBA" id="ARBA00005369"/>
    </source>
</evidence>
<dbReference type="RefSeq" id="WP_090934216.1">
    <property type="nucleotide sequence ID" value="NZ_FNDJ01000010.1"/>
</dbReference>
<gene>
    <name evidence="12" type="ORF">SAMN05421869_11050</name>
</gene>
<evidence type="ECO:0000313" key="12">
    <source>
        <dbReference type="EMBL" id="SDJ35736.1"/>
    </source>
</evidence>
<dbReference type="GO" id="GO:0032259">
    <property type="term" value="P:methylation"/>
    <property type="evidence" value="ECO:0007669"/>
    <property type="project" value="UniProtKB-KW"/>
</dbReference>
<dbReference type="PANTHER" id="PTHR11579:SF0">
    <property type="entry name" value="PROTEIN-L-ISOASPARTATE(D-ASPARTATE) O-METHYLTRANSFERASE"/>
    <property type="match status" value="1"/>
</dbReference>
<dbReference type="AlphaFoldDB" id="A0A1G8T2P0"/>
<organism evidence="12 13">
    <name type="scientific">Nonomuraea jiangxiensis</name>
    <dbReference type="NCBI Taxonomy" id="633440"/>
    <lineage>
        <taxon>Bacteria</taxon>
        <taxon>Bacillati</taxon>
        <taxon>Actinomycetota</taxon>
        <taxon>Actinomycetes</taxon>
        <taxon>Streptosporangiales</taxon>
        <taxon>Streptosporangiaceae</taxon>
        <taxon>Nonomuraea</taxon>
    </lineage>
</organism>
<dbReference type="GO" id="GO:0005737">
    <property type="term" value="C:cytoplasm"/>
    <property type="evidence" value="ECO:0007669"/>
    <property type="project" value="UniProtKB-SubCell"/>
</dbReference>
<evidence type="ECO:0000256" key="1">
    <source>
        <dbReference type="ARBA" id="ARBA00004496"/>
    </source>
</evidence>
<dbReference type="GO" id="GO:0004719">
    <property type="term" value="F:protein-L-isoaspartate (D-aspartate) O-methyltransferase activity"/>
    <property type="evidence" value="ECO:0007669"/>
    <property type="project" value="UniProtKB-EC"/>
</dbReference>
<evidence type="ECO:0000256" key="9">
    <source>
        <dbReference type="ARBA" id="ARBA00030757"/>
    </source>
</evidence>
<sequence length="378" mass="40903">MTDHEGRVDRFIADIEDRIGPLLPSVEAALRAVPRALFIPDVALASPGSRDEAYIIDRDSDPGTWWEAVYTAADPIITQIDDGAGGFDSDGAYTSSNSAPVTVAELLELLSPKPRQRVLEVGTGTGWTAALLSYLVGADRVTSIEIDAALSERAAKNVSVAGYEPRLVIGDGAAGHPDSALYDRVHVTCSVYRVPYAWVEQCRPGGLIVAPFETGVGCGRAIRLVVGADGTAVGRFRGSASYMPIRSQRVEYPPEPDVEPVRASTRVDPRTIAEAPPGAALAIAALTGLHVSTAQDDDLVRVWVLNPDRGDERAMTVWDPDLDQWPVFQIGDRPVWDEVTDAYFRWVSWGEPGRDRYGITVAPDGQSIWLDRPDNVLS</sequence>